<dbReference type="Pfam" id="PF11583">
    <property type="entry name" value="AurF"/>
    <property type="match status" value="1"/>
</dbReference>
<gene>
    <name evidence="1" type="ORF">SAMN05443639_11251</name>
</gene>
<dbReference type="Proteomes" id="UP000199181">
    <property type="component" value="Unassembled WGS sequence"/>
</dbReference>
<evidence type="ECO:0000313" key="2">
    <source>
        <dbReference type="Proteomes" id="UP000199181"/>
    </source>
</evidence>
<reference evidence="2" key="1">
    <citation type="submission" date="2016-10" db="EMBL/GenBank/DDBJ databases">
        <authorList>
            <person name="Varghese N."/>
            <person name="Submissions S."/>
        </authorList>
    </citation>
    <scope>NUCLEOTIDE SEQUENCE [LARGE SCALE GENOMIC DNA]</scope>
    <source>
        <strain evidence="2">DSM 16858</strain>
    </source>
</reference>
<evidence type="ECO:0000313" key="1">
    <source>
        <dbReference type="EMBL" id="SEU26154.1"/>
    </source>
</evidence>
<dbReference type="EMBL" id="FOIJ01000012">
    <property type="protein sequence ID" value="SEU26154.1"/>
    <property type="molecule type" value="Genomic_DNA"/>
</dbReference>
<organism evidence="1 2">
    <name type="scientific">Stigmatella erecta</name>
    <dbReference type="NCBI Taxonomy" id="83460"/>
    <lineage>
        <taxon>Bacteria</taxon>
        <taxon>Pseudomonadati</taxon>
        <taxon>Myxococcota</taxon>
        <taxon>Myxococcia</taxon>
        <taxon>Myxococcales</taxon>
        <taxon>Cystobacterineae</taxon>
        <taxon>Archangiaceae</taxon>
        <taxon>Stigmatella</taxon>
    </lineage>
</organism>
<dbReference type="InterPro" id="IPR025859">
    <property type="entry name" value="AurF/CmlI"/>
</dbReference>
<dbReference type="AlphaFoldDB" id="A0A1I0KLU2"/>
<dbReference type="RefSeq" id="WP_093523769.1">
    <property type="nucleotide sequence ID" value="NZ_FOIJ01000012.1"/>
</dbReference>
<proteinExistence type="predicted"/>
<protein>
    <submittedName>
        <fullName evidence="1">p-aminobenzoate N-oxygenase AurF</fullName>
    </submittedName>
</protein>
<sequence>MTQTDSRVHLKDYKTKELQWDKFATARSIPRRMLPEGPLTGQMCPTARQPLYHHPLMQAVGQEALDHLLIHTTYKYMSDISHVEMDTVNQISLKIVNNTLPFSFSEDIQHDALAIIVDESYHAYVARDFMRQVIERSGVKPVTMPVKTVLSEAIAHGKSVLPENLHEVFELVGVCVGENTLTKELLHLTGDRSMNPVVHQVIEDHVRDESRHAVFFTHILKLMWSALDEPSRSAIGPLLPEFILNYFKPDPQYERDVLRSLQVPEHHIDRILGETFAPMPLEELWPRIPIIGHVMGVLKQSGVLENGKTADAFRRIKLLN</sequence>
<accession>A0A1I0KLU2</accession>
<keyword evidence="2" id="KW-1185">Reference proteome</keyword>
<name>A0A1I0KLU2_9BACT</name>
<dbReference type="SUPFAM" id="SSF47240">
    <property type="entry name" value="Ferritin-like"/>
    <property type="match status" value="1"/>
</dbReference>
<dbReference type="Gene3D" id="1.10.620.20">
    <property type="entry name" value="Ribonucleotide Reductase, subunit A"/>
    <property type="match status" value="1"/>
</dbReference>
<dbReference type="GO" id="GO:0016491">
    <property type="term" value="F:oxidoreductase activity"/>
    <property type="evidence" value="ECO:0007669"/>
    <property type="project" value="InterPro"/>
</dbReference>
<dbReference type="InterPro" id="IPR012348">
    <property type="entry name" value="RNR-like"/>
</dbReference>
<dbReference type="InterPro" id="IPR009078">
    <property type="entry name" value="Ferritin-like_SF"/>
</dbReference>